<organism evidence="1 2">
    <name type="scientific">Methanomethylophilus alvi (strain Mx1201)</name>
    <dbReference type="NCBI Taxonomy" id="1236689"/>
    <lineage>
        <taxon>Archaea</taxon>
        <taxon>Methanobacteriati</taxon>
        <taxon>Thermoplasmatota</taxon>
        <taxon>Thermoplasmata</taxon>
        <taxon>Methanomassiliicoccales</taxon>
        <taxon>Methanomethylophilaceae</taxon>
        <taxon>Methanomethylophilus</taxon>
    </lineage>
</organism>
<dbReference type="EMBL" id="CP004049">
    <property type="protein sequence ID" value="AGI85129.1"/>
    <property type="molecule type" value="Genomic_DNA"/>
</dbReference>
<dbReference type="Proteomes" id="UP000012672">
    <property type="component" value="Chromosome"/>
</dbReference>
<sequence>MMCGYGVHRYYASGECSDRGFLLVSRRSAPSRTYMCQQRGCLAKVRPAHYYSGTSLHVQTVVPYAGASIGKKSNILQCDFNV</sequence>
<name>M9SBF3_METAX</name>
<dbReference type="AlphaFoldDB" id="M9SBF3"/>
<protein>
    <submittedName>
        <fullName evidence="1">Uncharacterized protein</fullName>
    </submittedName>
</protein>
<dbReference type="KEGG" id="max:MMALV_03840"/>
<reference evidence="1 2" key="1">
    <citation type="journal article" date="2012" name="J. Bacteriol.">
        <title>Genome sequence of 'Candidatus Methanomethylophilus alvus' Mx1201, a methanogenic archaeon from the human gut belonging to a seventh order of methanogens.</title>
        <authorList>
            <person name="Borrel G."/>
            <person name="Harris H.M."/>
            <person name="Tottey W."/>
            <person name="Mihajlovski A."/>
            <person name="Parisot N."/>
            <person name="Peyretaillade E."/>
            <person name="Peyret P."/>
            <person name="Gribaldo S."/>
            <person name="O'Toole P.W."/>
            <person name="Brugere J.F."/>
        </authorList>
    </citation>
    <scope>NUCLEOTIDE SEQUENCE [LARGE SCALE GENOMIC DNA]</scope>
    <source>
        <strain evidence="1 2">Mx1201</strain>
    </source>
</reference>
<gene>
    <name evidence="1" type="ORF">MMALV_03840</name>
</gene>
<dbReference type="InParanoid" id="M9SBF3"/>
<evidence type="ECO:0000313" key="2">
    <source>
        <dbReference type="Proteomes" id="UP000012672"/>
    </source>
</evidence>
<proteinExistence type="predicted"/>
<dbReference type="HOGENOM" id="CLU_2550065_0_0_2"/>
<accession>M9SBF3</accession>
<dbReference type="STRING" id="1236689.MMALV_03840"/>
<evidence type="ECO:0000313" key="1">
    <source>
        <dbReference type="EMBL" id="AGI85129.1"/>
    </source>
</evidence>
<keyword evidence="2" id="KW-1185">Reference proteome</keyword>